<protein>
    <submittedName>
        <fullName evidence="2">Uncharacterized protein</fullName>
    </submittedName>
</protein>
<gene>
    <name evidence="2" type="ORF">RZO73_24330</name>
</gene>
<keyword evidence="1" id="KW-1133">Transmembrane helix</keyword>
<feature type="transmembrane region" description="Helical" evidence="1">
    <location>
        <begin position="6"/>
        <end position="27"/>
    </location>
</feature>
<organism evidence="2 3">
    <name type="scientific">Klebsiella quasipneumoniae subsp. similipneumoniae</name>
    <dbReference type="NCBI Taxonomy" id="1463164"/>
    <lineage>
        <taxon>Bacteria</taxon>
        <taxon>Pseudomonadati</taxon>
        <taxon>Pseudomonadota</taxon>
        <taxon>Gammaproteobacteria</taxon>
        <taxon>Enterobacterales</taxon>
        <taxon>Enterobacteriaceae</taxon>
        <taxon>Klebsiella/Raoultella group</taxon>
        <taxon>Klebsiella</taxon>
        <taxon>Klebsiella pneumoniae complex</taxon>
    </lineage>
</organism>
<reference evidence="2" key="1">
    <citation type="submission" date="2023-10" db="EMBL/GenBank/DDBJ databases">
        <title>Surveillance and assessment of the effects of hospital wastewater treatment on clearance of pathogenic bacterial and antimicrobial resistance genes.</title>
        <authorList>
            <person name="Wu Y."/>
        </authorList>
    </citation>
    <scope>NUCLEOTIDE SEQUENCE</scope>
    <source>
        <strain evidence="2">23-M-SY-8</strain>
    </source>
</reference>
<proteinExistence type="predicted"/>
<keyword evidence="1" id="KW-0472">Membrane</keyword>
<accession>A0AAE4MU42</accession>
<dbReference type="Proteomes" id="UP001187239">
    <property type="component" value="Unassembled WGS sequence"/>
</dbReference>
<evidence type="ECO:0000256" key="1">
    <source>
        <dbReference type="SAM" id="Phobius"/>
    </source>
</evidence>
<dbReference type="EMBL" id="JAWHXQ010000017">
    <property type="protein sequence ID" value="MDV0613630.1"/>
    <property type="molecule type" value="Genomic_DNA"/>
</dbReference>
<comment type="caution">
    <text evidence="2">The sequence shown here is derived from an EMBL/GenBank/DDBJ whole genome shotgun (WGS) entry which is preliminary data.</text>
</comment>
<keyword evidence="1" id="KW-0812">Transmembrane</keyword>
<name>A0AAE4MU42_9ENTR</name>
<dbReference type="RefSeq" id="WP_004223274.1">
    <property type="nucleotide sequence ID" value="NZ_JAWHXQ010000017.1"/>
</dbReference>
<evidence type="ECO:0000313" key="3">
    <source>
        <dbReference type="Proteomes" id="UP001187239"/>
    </source>
</evidence>
<dbReference type="AlphaFoldDB" id="A0AAE4MU42"/>
<sequence>MDWTVFWSAASAVFTGLTALIAVLAILRWRKQDELKAKLNFKMAVANYAFQLTQMPEKLDQPHVRHTQVDNCQQLTRLLSACNNAWMICEGLLDKNDKVCDSWKYVFDNNKNYFSGELTKHELGERCMIILNEKFVFN</sequence>
<evidence type="ECO:0000313" key="2">
    <source>
        <dbReference type="EMBL" id="MDV0613630.1"/>
    </source>
</evidence>